<evidence type="ECO:0000313" key="1">
    <source>
        <dbReference type="EMBL" id="VAV84796.1"/>
    </source>
</evidence>
<proteinExistence type="predicted"/>
<protein>
    <recommendedName>
        <fullName evidence="2">TIGR04255 family protein</fullName>
    </recommendedName>
</protein>
<gene>
    <name evidence="1" type="ORF">MNBD_DELTA01-1881</name>
</gene>
<sequence>MKNKQFPNFKNPPVTETVLGVQFDPIEKLSAPLYGLYYSKIRNEYSNFEVHPPLFQTVERFDEQHGVAPPTINLEMRETLDERCWFLENEGNRLLQVQKDRFIQNWRKAKKDDEYPRYESLKPIFKKEWLRFCDFLNEEKLPAPEVNQCEVTYINHLEIGKGWQSFGEVDKITKFWSKGSGEFLPVAERVTINLRYQMPEKLGRLHITLKPVIRTIDMKELFQVELTARGAPSSSSVEDILKWLDLGREWVVKGFSDFTTNELHKIWEEGI</sequence>
<dbReference type="EMBL" id="UOEA01000073">
    <property type="protein sequence ID" value="VAV84796.1"/>
    <property type="molecule type" value="Genomic_DNA"/>
</dbReference>
<dbReference type="NCBIfam" id="TIGR04255">
    <property type="entry name" value="sporadTIGR04255"/>
    <property type="match status" value="1"/>
</dbReference>
<accession>A0A3B0R6S6</accession>
<dbReference type="AlphaFoldDB" id="A0A3B0R6S6"/>
<organism evidence="1">
    <name type="scientific">hydrothermal vent metagenome</name>
    <dbReference type="NCBI Taxonomy" id="652676"/>
    <lineage>
        <taxon>unclassified sequences</taxon>
        <taxon>metagenomes</taxon>
        <taxon>ecological metagenomes</taxon>
    </lineage>
</organism>
<reference evidence="1" key="1">
    <citation type="submission" date="2018-06" db="EMBL/GenBank/DDBJ databases">
        <authorList>
            <person name="Zhirakovskaya E."/>
        </authorList>
    </citation>
    <scope>NUCLEOTIDE SEQUENCE</scope>
</reference>
<dbReference type="InterPro" id="IPR026349">
    <property type="entry name" value="CHP04255"/>
</dbReference>
<name>A0A3B0R6S6_9ZZZZ</name>
<evidence type="ECO:0008006" key="2">
    <source>
        <dbReference type="Google" id="ProtNLM"/>
    </source>
</evidence>